<evidence type="ECO:0000313" key="2">
    <source>
        <dbReference type="Proteomes" id="UP000215127"/>
    </source>
</evidence>
<sequence>MRWRLTAIGIVDAYMISDHQLTHSSIGSTLHCIPNTGTLPSTCETEVHTWEYIFAPPNGEELLCNTLWSHVQQHATSYDQASFHEPQHSPAMHSRMFSLTKALAPFGEKSWPWRLELIGR</sequence>
<name>A0A1X7RYK6_ZYMT9</name>
<keyword evidence="2" id="KW-1185">Reference proteome</keyword>
<protein>
    <submittedName>
        <fullName evidence="1">Uncharacterized protein</fullName>
    </submittedName>
</protein>
<evidence type="ECO:0000313" key="1">
    <source>
        <dbReference type="EMBL" id="SMQ52524.1"/>
    </source>
</evidence>
<proteinExistence type="predicted"/>
<dbReference type="EMBL" id="LT853698">
    <property type="protein sequence ID" value="SMQ52524.1"/>
    <property type="molecule type" value="Genomic_DNA"/>
</dbReference>
<accession>A0A1X7RYK6</accession>
<dbReference type="Proteomes" id="UP000215127">
    <property type="component" value="Chromosome 7"/>
</dbReference>
<gene>
    <name evidence="1" type="ORF">ZT3D7_G7677</name>
</gene>
<organism evidence="1 2">
    <name type="scientific">Zymoseptoria tritici (strain ST99CH_3D7)</name>
    <dbReference type="NCBI Taxonomy" id="1276538"/>
    <lineage>
        <taxon>Eukaryota</taxon>
        <taxon>Fungi</taxon>
        <taxon>Dikarya</taxon>
        <taxon>Ascomycota</taxon>
        <taxon>Pezizomycotina</taxon>
        <taxon>Dothideomycetes</taxon>
        <taxon>Dothideomycetidae</taxon>
        <taxon>Mycosphaerellales</taxon>
        <taxon>Mycosphaerellaceae</taxon>
        <taxon>Zymoseptoria</taxon>
    </lineage>
</organism>
<dbReference type="AlphaFoldDB" id="A0A1X7RYK6"/>
<reference evidence="1 2" key="1">
    <citation type="submission" date="2016-06" db="EMBL/GenBank/DDBJ databases">
        <authorList>
            <person name="Kjaerup R.B."/>
            <person name="Dalgaard T.S."/>
            <person name="Juul-Madsen H.R."/>
        </authorList>
    </citation>
    <scope>NUCLEOTIDE SEQUENCE [LARGE SCALE GENOMIC DNA]</scope>
</reference>